<feature type="chain" id="PRO_5029783638" evidence="1">
    <location>
        <begin position="19"/>
        <end position="352"/>
    </location>
</feature>
<organism evidence="2 3">
    <name type="scientific">Dimorphilus gyrociliatus</name>
    <dbReference type="NCBI Taxonomy" id="2664684"/>
    <lineage>
        <taxon>Eukaryota</taxon>
        <taxon>Metazoa</taxon>
        <taxon>Spiralia</taxon>
        <taxon>Lophotrochozoa</taxon>
        <taxon>Annelida</taxon>
        <taxon>Polychaeta</taxon>
        <taxon>Polychaeta incertae sedis</taxon>
        <taxon>Dinophilidae</taxon>
        <taxon>Dimorphilus</taxon>
    </lineage>
</organism>
<evidence type="ECO:0000313" key="2">
    <source>
        <dbReference type="EMBL" id="CAD5126873.1"/>
    </source>
</evidence>
<comment type="caution">
    <text evidence="2">The sequence shown here is derived from an EMBL/GenBank/DDBJ whole genome shotgun (WGS) entry which is preliminary data.</text>
</comment>
<gene>
    <name evidence="2" type="ORF">DGYR_LOCUS14091</name>
</gene>
<dbReference type="Proteomes" id="UP000549394">
    <property type="component" value="Unassembled WGS sequence"/>
</dbReference>
<evidence type="ECO:0000256" key="1">
    <source>
        <dbReference type="SAM" id="SignalP"/>
    </source>
</evidence>
<dbReference type="AlphaFoldDB" id="A0A7I8WFM6"/>
<proteinExistence type="predicted"/>
<keyword evidence="3" id="KW-1185">Reference proteome</keyword>
<protein>
    <submittedName>
        <fullName evidence="2">Uncharacterized protein</fullName>
    </submittedName>
</protein>
<reference evidence="2 3" key="1">
    <citation type="submission" date="2020-08" db="EMBL/GenBank/DDBJ databases">
        <authorList>
            <person name="Hejnol A."/>
        </authorList>
    </citation>
    <scope>NUCLEOTIDE SEQUENCE [LARGE SCALE GENOMIC DNA]</scope>
</reference>
<dbReference type="EMBL" id="CAJFCJ010000097">
    <property type="protein sequence ID" value="CAD5126873.1"/>
    <property type="molecule type" value="Genomic_DNA"/>
</dbReference>
<evidence type="ECO:0000313" key="3">
    <source>
        <dbReference type="Proteomes" id="UP000549394"/>
    </source>
</evidence>
<feature type="signal peptide" evidence="1">
    <location>
        <begin position="1"/>
        <end position="18"/>
    </location>
</feature>
<name>A0A7I8WFM6_9ANNE</name>
<accession>A0A7I8WFM6</accession>
<keyword evidence="1" id="KW-0732">Signal</keyword>
<sequence length="352" mass="40202">MKIVCVVFLLQTLLQILTRKSRFEVQMDYLFQIILLLQLVKDQKFEAVFKSCSQALIANDLLNSTFKIQPIDNGRKFDIKCYFSEKNEFISEIDNDVDQNKVLRAPLQSKKFITTNIKYQDMTNSELESILNLSGLCSQNMQLVAQNSQAKFLMFEFFDGTNYTLSNFEDGICKCLISKVCLENNDKGKVCTDTGTQIHNQVYNLKGEISVVPNRLPLIKTVYGDIDDPIEFAKHVINPLVCVSSVVKVSLPSGCFGNLLPLHDNDLSTCVTFKITSVTLEISFFKQFKIHSKLESLLSIVSYLKTEDSGIIRMCNEIEKHNFECEFYSRKILIFIQSLSESAIQLCEIEPY</sequence>